<dbReference type="InterPro" id="IPR036942">
    <property type="entry name" value="Beta-barrel_TonB_sf"/>
</dbReference>
<dbReference type="Pfam" id="PF00593">
    <property type="entry name" value="TonB_dep_Rec_b-barrel"/>
    <property type="match status" value="1"/>
</dbReference>
<dbReference type="CDD" id="cd01347">
    <property type="entry name" value="ligand_gated_channel"/>
    <property type="match status" value="1"/>
</dbReference>
<keyword evidence="10" id="KW-0732">Signal</keyword>
<evidence type="ECO:0000259" key="11">
    <source>
        <dbReference type="Pfam" id="PF00593"/>
    </source>
</evidence>
<evidence type="ECO:0000256" key="8">
    <source>
        <dbReference type="PROSITE-ProRule" id="PRU01360"/>
    </source>
</evidence>
<feature type="domain" description="TonB-dependent receptor plug" evidence="12">
    <location>
        <begin position="65"/>
        <end position="174"/>
    </location>
</feature>
<evidence type="ECO:0000256" key="3">
    <source>
        <dbReference type="ARBA" id="ARBA00022452"/>
    </source>
</evidence>
<dbReference type="Gene3D" id="2.170.130.10">
    <property type="entry name" value="TonB-dependent receptor, plug domain"/>
    <property type="match status" value="1"/>
</dbReference>
<keyword evidence="7 8" id="KW-0998">Cell outer membrane</keyword>
<organism evidence="13 14">
    <name type="scientific">Methylomonas subterranea</name>
    <dbReference type="NCBI Taxonomy" id="2952225"/>
    <lineage>
        <taxon>Bacteria</taxon>
        <taxon>Pseudomonadati</taxon>
        <taxon>Pseudomonadota</taxon>
        <taxon>Gammaproteobacteria</taxon>
        <taxon>Methylococcales</taxon>
        <taxon>Methylococcaceae</taxon>
        <taxon>Methylomonas</taxon>
    </lineage>
</organism>
<name>A0ABT1TK89_9GAMM</name>
<feature type="domain" description="TonB-dependent receptor-like beta-barrel" evidence="11">
    <location>
        <begin position="193"/>
        <end position="650"/>
    </location>
</feature>
<reference evidence="13 14" key="1">
    <citation type="submission" date="2022-07" db="EMBL/GenBank/DDBJ databases">
        <title>Methylomonas rivi sp. nov., Methylomonas rosea sp. nov., Methylomonas aureus sp. nov. and Methylomonas subterranea sp. nov., four novel methanotrophs isolated from a freshwater creek and the deep terrestrial subsurface.</title>
        <authorList>
            <person name="Abin C."/>
            <person name="Sankaranarayanan K."/>
            <person name="Garner C."/>
            <person name="Sindelar R."/>
            <person name="Kotary K."/>
            <person name="Garner R."/>
            <person name="Barclay S."/>
            <person name="Lawson P."/>
            <person name="Krumholz L."/>
        </authorList>
    </citation>
    <scope>NUCLEOTIDE SEQUENCE [LARGE SCALE GENOMIC DNA]</scope>
    <source>
        <strain evidence="13 14">SURF-2</strain>
    </source>
</reference>
<evidence type="ECO:0000256" key="4">
    <source>
        <dbReference type="ARBA" id="ARBA00022692"/>
    </source>
</evidence>
<feature type="signal peptide" evidence="10">
    <location>
        <begin position="1"/>
        <end position="34"/>
    </location>
</feature>
<evidence type="ECO:0000256" key="1">
    <source>
        <dbReference type="ARBA" id="ARBA00004571"/>
    </source>
</evidence>
<evidence type="ECO:0000256" key="5">
    <source>
        <dbReference type="ARBA" id="ARBA00023077"/>
    </source>
</evidence>
<keyword evidence="14" id="KW-1185">Reference proteome</keyword>
<keyword evidence="3 8" id="KW-1134">Transmembrane beta strand</keyword>
<evidence type="ECO:0000313" key="14">
    <source>
        <dbReference type="Proteomes" id="UP001524499"/>
    </source>
</evidence>
<evidence type="ECO:0000256" key="10">
    <source>
        <dbReference type="SAM" id="SignalP"/>
    </source>
</evidence>
<comment type="subcellular location">
    <subcellularLocation>
        <location evidence="1 8">Cell outer membrane</location>
        <topology evidence="1 8">Multi-pass membrane protein</topology>
    </subcellularLocation>
</comment>
<keyword evidence="6 8" id="KW-0472">Membrane</keyword>
<dbReference type="PANTHER" id="PTHR30069:SF37">
    <property type="entry name" value="FERRIC VIBRIOBACTIN RECEPTOR VIUA"/>
    <property type="match status" value="1"/>
</dbReference>
<keyword evidence="13" id="KW-0675">Receptor</keyword>
<dbReference type="Gene3D" id="2.40.170.20">
    <property type="entry name" value="TonB-dependent receptor, beta-barrel domain"/>
    <property type="match status" value="1"/>
</dbReference>
<dbReference type="InterPro" id="IPR037066">
    <property type="entry name" value="Plug_dom_sf"/>
</dbReference>
<evidence type="ECO:0000256" key="7">
    <source>
        <dbReference type="ARBA" id="ARBA00023237"/>
    </source>
</evidence>
<evidence type="ECO:0000259" key="12">
    <source>
        <dbReference type="Pfam" id="PF07715"/>
    </source>
</evidence>
<dbReference type="InterPro" id="IPR000531">
    <property type="entry name" value="Beta-barrel_TonB"/>
</dbReference>
<evidence type="ECO:0000256" key="6">
    <source>
        <dbReference type="ARBA" id="ARBA00023136"/>
    </source>
</evidence>
<dbReference type="Proteomes" id="UP001524499">
    <property type="component" value="Unassembled WGS sequence"/>
</dbReference>
<dbReference type="SUPFAM" id="SSF56935">
    <property type="entry name" value="Porins"/>
    <property type="match status" value="1"/>
</dbReference>
<keyword evidence="2 8" id="KW-0813">Transport</keyword>
<proteinExistence type="inferred from homology"/>
<comment type="similarity">
    <text evidence="8 9">Belongs to the TonB-dependent receptor family.</text>
</comment>
<evidence type="ECO:0000256" key="9">
    <source>
        <dbReference type="RuleBase" id="RU003357"/>
    </source>
</evidence>
<protein>
    <submittedName>
        <fullName evidence="13">TonB-dependent receptor</fullName>
    </submittedName>
</protein>
<evidence type="ECO:0000256" key="2">
    <source>
        <dbReference type="ARBA" id="ARBA00022448"/>
    </source>
</evidence>
<dbReference type="InterPro" id="IPR039426">
    <property type="entry name" value="TonB-dep_rcpt-like"/>
</dbReference>
<keyword evidence="4 8" id="KW-0812">Transmembrane</keyword>
<sequence>MRHYPIRPKQLKSTLSLLLVPTALTLALPESAKAADDAASAIEELSISELMQMEVSSASRKSQSLSNTAAAAFIISQDDIRRAGVTSIPEALRLAPGIEVAQINASSWAITSRGFNGRYANKLLVLMDGRTVYTPLFSGVFWNLQDTLLEDIERIEVIRGPGAVMWGANAVNGVINIITKKTKDTQGNLFVAGGGNQEQGFVGYRHGGRTGGDGSYRVYAKAFEREAFLNSQGERQHDDWRSVQGGFRIDERLSGNHRFTVQGDVYRKKVGNTVQPSTVSAPFNTAFSVDDLADGANLISRWEGNLGDGSEFILQGYYDRVNFTAPALSDSQDIFDIDFQHRLHPNPSHDLMWGINYRYIHSATVGSSSITFTPDSLGYQQGGAFVQDDITLIDHTLRLTLGSKIEESHFGNTQVQPNARLLWTPNSSHSVWASVSRAARIPSRGEAQSGIALGATSATIAPIPFPLPVQIMAQANPDLKAEKVFSAEVGYRAQWSNRFSTDVTAFSNHYTDLIMLNRGTPSVQTVPSILVTQPMLWTNLSREITTRGIELSADWNVLDWMRFSGNYSHLKIESPLDPNNPDTAGLSPRHRGLLRWQIDMTGNTHLDMTMRHVGRLSASNQSVAAYTTFDARFAYEPIAGMEWSVVAQNLFAPQHLEFRDSAAVSLTDFATEIPRSIYGKFSWNF</sequence>
<evidence type="ECO:0000313" key="13">
    <source>
        <dbReference type="EMBL" id="MCQ8105870.1"/>
    </source>
</evidence>
<dbReference type="PROSITE" id="PS52016">
    <property type="entry name" value="TONB_DEPENDENT_REC_3"/>
    <property type="match status" value="1"/>
</dbReference>
<dbReference type="RefSeq" id="WP_256603906.1">
    <property type="nucleotide sequence ID" value="NZ_JANIBJ010000040.1"/>
</dbReference>
<dbReference type="Pfam" id="PF07715">
    <property type="entry name" value="Plug"/>
    <property type="match status" value="1"/>
</dbReference>
<dbReference type="EMBL" id="JANIBJ010000040">
    <property type="protein sequence ID" value="MCQ8105870.1"/>
    <property type="molecule type" value="Genomic_DNA"/>
</dbReference>
<feature type="chain" id="PRO_5046900449" evidence="10">
    <location>
        <begin position="35"/>
        <end position="685"/>
    </location>
</feature>
<keyword evidence="5 9" id="KW-0798">TonB box</keyword>
<comment type="caution">
    <text evidence="13">The sequence shown here is derived from an EMBL/GenBank/DDBJ whole genome shotgun (WGS) entry which is preliminary data.</text>
</comment>
<accession>A0ABT1TK89</accession>
<gene>
    <name evidence="13" type="ORF">NP590_17300</name>
</gene>
<dbReference type="InterPro" id="IPR012910">
    <property type="entry name" value="Plug_dom"/>
</dbReference>
<dbReference type="PANTHER" id="PTHR30069">
    <property type="entry name" value="TONB-DEPENDENT OUTER MEMBRANE RECEPTOR"/>
    <property type="match status" value="1"/>
</dbReference>